<dbReference type="PANTHER" id="PTHR42673">
    <property type="entry name" value="MALEYLACETOACETATE ISOMERASE"/>
    <property type="match status" value="1"/>
</dbReference>
<dbReference type="NCBIfam" id="TIGR01262">
    <property type="entry name" value="maiA"/>
    <property type="match status" value="1"/>
</dbReference>
<sequence>MPGSRVETTFHLYTYPPSSCAARIRLAFSFKNISYTSHPIDMPTLEHESASYRALNPSGAVPTLVVETQYPGEAVEPTRFVLTQSLAILDYLDEIFLDEHALLPARDRPAERARVRELVHVIAEDMFPLTNARVGRWVKGIGGEEGEWERWAERVLRRGFEAYERLLERNEKDEFFSGGKFSCGDRVTMADVCLLPQVETARRFGVGIEGWERIKGIVERLEELEEVKRAGVRVEE</sequence>
<dbReference type="SUPFAM" id="SSF52833">
    <property type="entry name" value="Thioredoxin-like"/>
    <property type="match status" value="1"/>
</dbReference>
<dbReference type="Pfam" id="PF13409">
    <property type="entry name" value="GST_N_2"/>
    <property type="match status" value="1"/>
</dbReference>
<dbReference type="Gene3D" id="3.40.30.10">
    <property type="entry name" value="Glutaredoxin"/>
    <property type="match status" value="1"/>
</dbReference>
<dbReference type="InterPro" id="IPR004045">
    <property type="entry name" value="Glutathione_S-Trfase_N"/>
</dbReference>
<dbReference type="PROSITE" id="PS50404">
    <property type="entry name" value="GST_NTER"/>
    <property type="match status" value="1"/>
</dbReference>
<dbReference type="InterPro" id="IPR036282">
    <property type="entry name" value="Glutathione-S-Trfase_C_sf"/>
</dbReference>
<dbReference type="SUPFAM" id="SSF47616">
    <property type="entry name" value="GST C-terminal domain-like"/>
    <property type="match status" value="1"/>
</dbReference>
<name>A0A2T2NEI3_CORCC</name>
<dbReference type="GO" id="GO:0006559">
    <property type="term" value="P:L-phenylalanine catabolic process"/>
    <property type="evidence" value="ECO:0007669"/>
    <property type="project" value="TreeGrafter"/>
</dbReference>
<dbReference type="EMBL" id="KZ678139">
    <property type="protein sequence ID" value="PSN63656.1"/>
    <property type="molecule type" value="Genomic_DNA"/>
</dbReference>
<dbReference type="SFLD" id="SFLDS00019">
    <property type="entry name" value="Glutathione_Transferase_(cytos"/>
    <property type="match status" value="1"/>
</dbReference>
<dbReference type="GO" id="GO:0006749">
    <property type="term" value="P:glutathione metabolic process"/>
    <property type="evidence" value="ECO:0007669"/>
    <property type="project" value="TreeGrafter"/>
</dbReference>
<dbReference type="SFLD" id="SFLDG00358">
    <property type="entry name" value="Main_(cytGST)"/>
    <property type="match status" value="1"/>
</dbReference>
<dbReference type="GO" id="GO:0016034">
    <property type="term" value="F:maleylacetoacetate isomerase activity"/>
    <property type="evidence" value="ECO:0007669"/>
    <property type="project" value="TreeGrafter"/>
</dbReference>
<accession>A0A2T2NEI3</accession>
<dbReference type="STRING" id="1448308.A0A2T2NEI3"/>
<dbReference type="GO" id="GO:0004364">
    <property type="term" value="F:glutathione transferase activity"/>
    <property type="evidence" value="ECO:0007669"/>
    <property type="project" value="TreeGrafter"/>
</dbReference>
<dbReference type="Proteomes" id="UP000240883">
    <property type="component" value="Unassembled WGS sequence"/>
</dbReference>
<evidence type="ECO:0000259" key="3">
    <source>
        <dbReference type="PROSITE" id="PS50405"/>
    </source>
</evidence>
<organism evidence="4 5">
    <name type="scientific">Corynespora cassiicola Philippines</name>
    <dbReference type="NCBI Taxonomy" id="1448308"/>
    <lineage>
        <taxon>Eukaryota</taxon>
        <taxon>Fungi</taxon>
        <taxon>Dikarya</taxon>
        <taxon>Ascomycota</taxon>
        <taxon>Pezizomycotina</taxon>
        <taxon>Dothideomycetes</taxon>
        <taxon>Pleosporomycetidae</taxon>
        <taxon>Pleosporales</taxon>
        <taxon>Corynesporascaceae</taxon>
        <taxon>Corynespora</taxon>
    </lineage>
</organism>
<protein>
    <submittedName>
        <fullName evidence="4">Maleylacetoacetate isomerase</fullName>
    </submittedName>
</protein>
<keyword evidence="5" id="KW-1185">Reference proteome</keyword>
<feature type="domain" description="GST C-terminal" evidence="3">
    <location>
        <begin position="108"/>
        <end position="236"/>
    </location>
</feature>
<reference evidence="4 5" key="1">
    <citation type="journal article" date="2018" name="Front. Microbiol.">
        <title>Genome-Wide Analysis of Corynespora cassiicola Leaf Fall Disease Putative Effectors.</title>
        <authorList>
            <person name="Lopez D."/>
            <person name="Ribeiro S."/>
            <person name="Label P."/>
            <person name="Fumanal B."/>
            <person name="Venisse J.S."/>
            <person name="Kohler A."/>
            <person name="de Oliveira R.R."/>
            <person name="Labutti K."/>
            <person name="Lipzen A."/>
            <person name="Lail K."/>
            <person name="Bauer D."/>
            <person name="Ohm R.A."/>
            <person name="Barry K.W."/>
            <person name="Spatafora J."/>
            <person name="Grigoriev I.V."/>
            <person name="Martin F.M."/>
            <person name="Pujade-Renaud V."/>
        </authorList>
    </citation>
    <scope>NUCLEOTIDE SEQUENCE [LARGE SCALE GENOMIC DNA]</scope>
    <source>
        <strain evidence="4 5">Philippines</strain>
    </source>
</reference>
<dbReference type="OrthoDB" id="202840at2759"/>
<feature type="domain" description="GST N-terminal" evidence="2">
    <location>
        <begin position="8"/>
        <end position="100"/>
    </location>
</feature>
<gene>
    <name evidence="4" type="ORF">BS50DRAFT_576276</name>
</gene>
<dbReference type="AlphaFoldDB" id="A0A2T2NEI3"/>
<dbReference type="InterPro" id="IPR040079">
    <property type="entry name" value="Glutathione_S-Trfase"/>
</dbReference>
<dbReference type="InterPro" id="IPR010987">
    <property type="entry name" value="Glutathione-S-Trfase_C-like"/>
</dbReference>
<dbReference type="InterPro" id="IPR005955">
    <property type="entry name" value="GST_Zeta"/>
</dbReference>
<comment type="similarity">
    <text evidence="1">Belongs to the GST superfamily. Zeta family.</text>
</comment>
<dbReference type="InterPro" id="IPR036249">
    <property type="entry name" value="Thioredoxin-like_sf"/>
</dbReference>
<dbReference type="Gene3D" id="1.20.1050.10">
    <property type="match status" value="1"/>
</dbReference>
<proteinExistence type="inferred from homology"/>
<dbReference type="PANTHER" id="PTHR42673:SF4">
    <property type="entry name" value="MALEYLACETOACETATE ISOMERASE"/>
    <property type="match status" value="1"/>
</dbReference>
<keyword evidence="4" id="KW-0413">Isomerase</keyword>
<evidence type="ECO:0000259" key="2">
    <source>
        <dbReference type="PROSITE" id="PS50404"/>
    </source>
</evidence>
<dbReference type="GO" id="GO:0005739">
    <property type="term" value="C:mitochondrion"/>
    <property type="evidence" value="ECO:0007669"/>
    <property type="project" value="TreeGrafter"/>
</dbReference>
<dbReference type="PROSITE" id="PS50405">
    <property type="entry name" value="GST_CTER"/>
    <property type="match status" value="1"/>
</dbReference>
<evidence type="ECO:0000313" key="5">
    <source>
        <dbReference type="Proteomes" id="UP000240883"/>
    </source>
</evidence>
<evidence type="ECO:0000256" key="1">
    <source>
        <dbReference type="ARBA" id="ARBA00010007"/>
    </source>
</evidence>
<evidence type="ECO:0000313" key="4">
    <source>
        <dbReference type="EMBL" id="PSN63656.1"/>
    </source>
</evidence>